<dbReference type="GO" id="GO:0031625">
    <property type="term" value="F:ubiquitin protein ligase binding"/>
    <property type="evidence" value="ECO:0007669"/>
    <property type="project" value="InterPro"/>
</dbReference>
<reference evidence="9" key="1">
    <citation type="journal article" date="2020" name="Stud. Mycol.">
        <title>101 Dothideomycetes genomes: a test case for predicting lifestyles and emergence of pathogens.</title>
        <authorList>
            <person name="Haridas S."/>
            <person name="Albert R."/>
            <person name="Binder M."/>
            <person name="Bloem J."/>
            <person name="Labutti K."/>
            <person name="Salamov A."/>
            <person name="Andreopoulos B."/>
            <person name="Baker S."/>
            <person name="Barry K."/>
            <person name="Bills G."/>
            <person name="Bluhm B."/>
            <person name="Cannon C."/>
            <person name="Castanera R."/>
            <person name="Culley D."/>
            <person name="Daum C."/>
            <person name="Ezra D."/>
            <person name="Gonzalez J."/>
            <person name="Henrissat B."/>
            <person name="Kuo A."/>
            <person name="Liang C."/>
            <person name="Lipzen A."/>
            <person name="Lutzoni F."/>
            <person name="Magnuson J."/>
            <person name="Mondo S."/>
            <person name="Nolan M."/>
            <person name="Ohm R."/>
            <person name="Pangilinan J."/>
            <person name="Park H.-J."/>
            <person name="Ramirez L."/>
            <person name="Alfaro M."/>
            <person name="Sun H."/>
            <person name="Tritt A."/>
            <person name="Yoshinaga Y."/>
            <person name="Zwiers L.-H."/>
            <person name="Turgeon B."/>
            <person name="Goodwin S."/>
            <person name="Spatafora J."/>
            <person name="Crous P."/>
            <person name="Grigoriev I."/>
        </authorList>
    </citation>
    <scope>NUCLEOTIDE SEQUENCE</scope>
    <source>
        <strain evidence="9">CBS 122368</strain>
    </source>
</reference>
<dbReference type="InterPro" id="IPR016158">
    <property type="entry name" value="Cullin_homology"/>
</dbReference>
<dbReference type="GO" id="GO:0070979">
    <property type="term" value="P:protein K11-linked ubiquitination"/>
    <property type="evidence" value="ECO:0007669"/>
    <property type="project" value="TreeGrafter"/>
</dbReference>
<sequence length="902" mass="101905">MDHATLVFASVFPVPSLSHTTPTPVATPDLGHTAPGSSFGGPFIGNAGGAQHRAVKRTQAWSTATRFLSLPNNPGSGTRRSQRSADVEGALYYLLVGEGKSEEGEKGLLEWYTNEARLHFASFVKPALKELWEKEVELRTAWDVLDETQRTLEQVQNFYLQPFNDHILPFLHQDATNKTIRASQLSQTADIELMDAASWKFERHIHAVFAHCLPPKRFSKTLSYILYDAGCRLFRFYVRQDGVQPSTTPESTREVRDRMTALLSGLERVGLGGNNAQRAFAHAMNQLLETFIASHYLKVDWFSKRSIVPDLRVWVKDGFCPLVELAMECLRCDASDVQPTELKQWQEMALARLGRGRVANLFDFVIHWDRSLGAILDLKDYLKLDGAKQYLTSNFSQQISRRLLHPGATTTYILNVYISIIRAFHKLDPKGVLLERVARPIRRYLKEREDTARIIISSLLTDPDDEVGNTKFASSGELSYEIAMEMKKPFANREEADEEFNWNDLNWQPLPNDASPDYKKSKVEDVIHFLLTIWDKEDFINELKNILGDHLLRCQDLEYEKEIRLLELIKVRLGDEKLQACEVMLRDVLESKRINGTIHATGDVLTPEDQGQQPETPAGPGPRQPRPHRPTSSVPSHLTPSTPILKPPEGPTLNAQILSSFFWPILRDEEFRVPAQIEALQKEYESRFERIKGMRKLRWMNALGDSTIILEFEDRTEEFEHLTPWQVSVAYAFQPQPGEERAAGGKGKKGEGITRNVEQLEEMLQMDEGLVHQALAYWVGKSVLRAVSPDTYTVIERLDSSTKDSDAAAAAQELAEVQAAQTTTVKSQADLLNEKKDVYTSFIVGMLTNQGNLPVMRILMMMRMLVQGGFPFGAEELRGLLGDMEGDGKVVSLGADVWGIRK</sequence>
<dbReference type="InterPro" id="IPR014786">
    <property type="entry name" value="ANAPC2_C"/>
</dbReference>
<dbReference type="InterPro" id="IPR036390">
    <property type="entry name" value="WH_DNA-bd_sf"/>
</dbReference>
<feature type="region of interest" description="Disordered" evidence="7">
    <location>
        <begin position="599"/>
        <end position="650"/>
    </location>
</feature>
<dbReference type="SUPFAM" id="SSF46785">
    <property type="entry name" value="Winged helix' DNA-binding domain"/>
    <property type="match status" value="1"/>
</dbReference>
<dbReference type="InterPro" id="IPR044554">
    <property type="entry name" value="ANAPC2"/>
</dbReference>
<proteinExistence type="inferred from homology"/>
<evidence type="ECO:0000256" key="2">
    <source>
        <dbReference type="ARBA" id="ARBA00022618"/>
    </source>
</evidence>
<dbReference type="PANTHER" id="PTHR45957">
    <property type="entry name" value="ANAPHASE-PROMOTING COMPLEX SUBUNIT 2"/>
    <property type="match status" value="1"/>
</dbReference>
<dbReference type="OrthoDB" id="5581181at2759"/>
<keyword evidence="10" id="KW-1185">Reference proteome</keyword>
<dbReference type="PROSITE" id="PS50069">
    <property type="entry name" value="CULLIN_2"/>
    <property type="match status" value="1"/>
</dbReference>
<dbReference type="InterPro" id="IPR036388">
    <property type="entry name" value="WH-like_DNA-bd_sf"/>
</dbReference>
<feature type="region of interest" description="Disordered" evidence="7">
    <location>
        <begin position="18"/>
        <end position="43"/>
    </location>
</feature>
<comment type="similarity">
    <text evidence="6">Belongs to the cullin family.</text>
</comment>
<dbReference type="Gene3D" id="1.20.1310.10">
    <property type="entry name" value="Cullin Repeats"/>
    <property type="match status" value="1"/>
</dbReference>
<feature type="domain" description="Cullin family profile" evidence="8">
    <location>
        <begin position="520"/>
        <end position="779"/>
    </location>
</feature>
<evidence type="ECO:0000256" key="4">
    <source>
        <dbReference type="ARBA" id="ARBA00022786"/>
    </source>
</evidence>
<evidence type="ECO:0000256" key="7">
    <source>
        <dbReference type="SAM" id="MobiDB-lite"/>
    </source>
</evidence>
<feature type="compositionally biased region" description="Polar residues" evidence="7">
    <location>
        <begin position="631"/>
        <end position="642"/>
    </location>
</feature>
<evidence type="ECO:0000256" key="3">
    <source>
        <dbReference type="ARBA" id="ARBA00022776"/>
    </source>
</evidence>
<dbReference type="Gene3D" id="3.30.230.130">
    <property type="entry name" value="Cullin, Chain C, Domain 2"/>
    <property type="match status" value="1"/>
</dbReference>
<evidence type="ECO:0000313" key="9">
    <source>
        <dbReference type="EMBL" id="KAF2252691.1"/>
    </source>
</evidence>
<keyword evidence="4" id="KW-0833">Ubl conjugation pathway</keyword>
<dbReference type="GO" id="GO:0051301">
    <property type="term" value="P:cell division"/>
    <property type="evidence" value="ECO:0007669"/>
    <property type="project" value="UniProtKB-KW"/>
</dbReference>
<dbReference type="GO" id="GO:0005680">
    <property type="term" value="C:anaphase-promoting complex"/>
    <property type="evidence" value="ECO:0007669"/>
    <property type="project" value="TreeGrafter"/>
</dbReference>
<dbReference type="SUPFAM" id="SSF75632">
    <property type="entry name" value="Cullin homology domain"/>
    <property type="match status" value="1"/>
</dbReference>
<evidence type="ECO:0000256" key="1">
    <source>
        <dbReference type="ARBA" id="ARBA00016068"/>
    </source>
</evidence>
<evidence type="ECO:0000256" key="6">
    <source>
        <dbReference type="PROSITE-ProRule" id="PRU00330"/>
    </source>
</evidence>
<dbReference type="Gene3D" id="1.10.10.10">
    <property type="entry name" value="Winged helix-like DNA-binding domain superfamily/Winged helix DNA-binding domain"/>
    <property type="match status" value="1"/>
</dbReference>
<dbReference type="Proteomes" id="UP000800094">
    <property type="component" value="Unassembled WGS sequence"/>
</dbReference>
<dbReference type="SMART" id="SM01013">
    <property type="entry name" value="APC2"/>
    <property type="match status" value="1"/>
</dbReference>
<dbReference type="GO" id="GO:0007091">
    <property type="term" value="P:metaphase/anaphase transition of mitotic cell cycle"/>
    <property type="evidence" value="ECO:0007669"/>
    <property type="project" value="TreeGrafter"/>
</dbReference>
<dbReference type="GO" id="GO:0006511">
    <property type="term" value="P:ubiquitin-dependent protein catabolic process"/>
    <property type="evidence" value="ECO:0007669"/>
    <property type="project" value="InterPro"/>
</dbReference>
<dbReference type="AlphaFoldDB" id="A0A6A6IQD9"/>
<dbReference type="InterPro" id="IPR057975">
    <property type="entry name" value="TPR_ANAPC2"/>
</dbReference>
<dbReference type="EMBL" id="ML987192">
    <property type="protein sequence ID" value="KAF2252691.1"/>
    <property type="molecule type" value="Genomic_DNA"/>
</dbReference>
<dbReference type="PANTHER" id="PTHR45957:SF1">
    <property type="entry name" value="ANAPHASE-PROMOTING COMPLEX SUBUNIT 2"/>
    <property type="match status" value="1"/>
</dbReference>
<dbReference type="RefSeq" id="XP_033687695.1">
    <property type="nucleotide sequence ID" value="XM_033831500.1"/>
</dbReference>
<keyword evidence="2" id="KW-0132">Cell division</keyword>
<dbReference type="Pfam" id="PF25773">
    <property type="entry name" value="TPR_ANAPC2"/>
    <property type="match status" value="1"/>
</dbReference>
<gene>
    <name evidence="9" type="ORF">BU26DRAFT_539227</name>
</gene>
<evidence type="ECO:0000259" key="8">
    <source>
        <dbReference type="PROSITE" id="PS50069"/>
    </source>
</evidence>
<keyword evidence="5" id="KW-0131">Cell cycle</keyword>
<dbReference type="Pfam" id="PF08672">
    <property type="entry name" value="ANAPC2"/>
    <property type="match status" value="1"/>
</dbReference>
<evidence type="ECO:0000313" key="10">
    <source>
        <dbReference type="Proteomes" id="UP000800094"/>
    </source>
</evidence>
<organism evidence="9 10">
    <name type="scientific">Trematosphaeria pertusa</name>
    <dbReference type="NCBI Taxonomy" id="390896"/>
    <lineage>
        <taxon>Eukaryota</taxon>
        <taxon>Fungi</taxon>
        <taxon>Dikarya</taxon>
        <taxon>Ascomycota</taxon>
        <taxon>Pezizomycotina</taxon>
        <taxon>Dothideomycetes</taxon>
        <taxon>Pleosporomycetidae</taxon>
        <taxon>Pleosporales</taxon>
        <taxon>Massarineae</taxon>
        <taxon>Trematosphaeriaceae</taxon>
        <taxon>Trematosphaeria</taxon>
    </lineage>
</organism>
<keyword evidence="3" id="KW-0498">Mitosis</keyword>
<protein>
    <recommendedName>
        <fullName evidence="1">Anaphase-promoting complex subunit 2</fullName>
    </recommendedName>
</protein>
<evidence type="ECO:0000256" key="5">
    <source>
        <dbReference type="ARBA" id="ARBA00023306"/>
    </source>
</evidence>
<dbReference type="GeneID" id="54584830"/>
<dbReference type="InterPro" id="IPR036317">
    <property type="entry name" value="Cullin_homology_sf"/>
</dbReference>
<accession>A0A6A6IQD9</accession>
<name>A0A6A6IQD9_9PLEO</name>